<feature type="transmembrane region" description="Helical" evidence="1">
    <location>
        <begin position="201"/>
        <end position="218"/>
    </location>
</feature>
<keyword evidence="1" id="KW-1133">Transmembrane helix</keyword>
<feature type="transmembrane region" description="Helical" evidence="1">
    <location>
        <begin position="368"/>
        <end position="385"/>
    </location>
</feature>
<comment type="caution">
    <text evidence="2">The sequence shown here is derived from an EMBL/GenBank/DDBJ whole genome shotgun (WGS) entry which is preliminary data.</text>
</comment>
<dbReference type="RefSeq" id="WP_345579568.1">
    <property type="nucleotide sequence ID" value="NZ_BAAAXF010000040.1"/>
</dbReference>
<keyword evidence="3" id="KW-1185">Reference proteome</keyword>
<evidence type="ECO:0000313" key="2">
    <source>
        <dbReference type="EMBL" id="GAA3498906.1"/>
    </source>
</evidence>
<keyword evidence="1" id="KW-0472">Membrane</keyword>
<sequence>MTSTDETGESVETDERILECARAVRAELPRLIGPLAVERRRELDTRLAQALARPGDADTVERILAVLQSEPELHTWAAHFLETGNPPRYAERGGLPAAARLRRGGSGHPLLLPRTRLRLVPGLPRRAPAPLPDPRPLPRTGGPSVVLNRFLDAVAGNLAKEWLVVGTQSLVFWTGGFAAVTWGAGRSPVDRLRALAPDTRALVAAAALLAFVLSGVAVRRLTPAVLTFLEGYGWPGRLRRHATTRQQARRNRLRERWERLRAARDDATEPVAPDAYDAFVRTDAALRRIPGAPERQLPTWVGNTLRAAELRPYQKYGLDAVKCWPHLWLVLPVEARDQIARTRAALDSAVSALIWSAGFVVWTPWAGWAAPVAVVAAAAVYRGALRGPCAALADLLEASYDLHRTALYTALRWPLPTDPAHERESGKLLTAYLWRGSDAPVPVFTPPPDAPECPR</sequence>
<keyword evidence="1" id="KW-0812">Transmembrane</keyword>
<dbReference type="EMBL" id="BAAAXF010000040">
    <property type="protein sequence ID" value="GAA3498906.1"/>
    <property type="molecule type" value="Genomic_DNA"/>
</dbReference>
<evidence type="ECO:0000256" key="1">
    <source>
        <dbReference type="SAM" id="Phobius"/>
    </source>
</evidence>
<reference evidence="3" key="1">
    <citation type="journal article" date="2019" name="Int. J. Syst. Evol. Microbiol.">
        <title>The Global Catalogue of Microorganisms (GCM) 10K type strain sequencing project: providing services to taxonomists for standard genome sequencing and annotation.</title>
        <authorList>
            <consortium name="The Broad Institute Genomics Platform"/>
            <consortium name="The Broad Institute Genome Sequencing Center for Infectious Disease"/>
            <person name="Wu L."/>
            <person name="Ma J."/>
        </authorList>
    </citation>
    <scope>NUCLEOTIDE SEQUENCE [LARGE SCALE GENOMIC DNA]</scope>
    <source>
        <strain evidence="3">JCM 4816</strain>
    </source>
</reference>
<organism evidence="2 3">
    <name type="scientific">Streptomyces prasinosporus</name>
    <dbReference type="NCBI Taxonomy" id="68256"/>
    <lineage>
        <taxon>Bacteria</taxon>
        <taxon>Bacillati</taxon>
        <taxon>Actinomycetota</taxon>
        <taxon>Actinomycetes</taxon>
        <taxon>Kitasatosporales</taxon>
        <taxon>Streptomycetaceae</taxon>
        <taxon>Streptomyces</taxon>
        <taxon>Streptomyces albogriseolus group</taxon>
    </lineage>
</organism>
<evidence type="ECO:0008006" key="4">
    <source>
        <dbReference type="Google" id="ProtNLM"/>
    </source>
</evidence>
<proteinExistence type="predicted"/>
<evidence type="ECO:0000313" key="3">
    <source>
        <dbReference type="Proteomes" id="UP001501455"/>
    </source>
</evidence>
<protein>
    <recommendedName>
        <fullName evidence="4">DUF2868 domain-containing protein</fullName>
    </recommendedName>
</protein>
<accession>A0ABP6TU75</accession>
<gene>
    <name evidence="2" type="ORF">GCM10019016_060090</name>
</gene>
<name>A0ABP6TU75_9ACTN</name>
<dbReference type="Proteomes" id="UP001501455">
    <property type="component" value="Unassembled WGS sequence"/>
</dbReference>